<dbReference type="InterPro" id="IPR012341">
    <property type="entry name" value="6hp_glycosidase-like_sf"/>
</dbReference>
<dbReference type="AlphaFoldDB" id="A0A0G3ECX2"/>
<reference evidence="10" key="1">
    <citation type="submission" date="2015-02" db="EMBL/GenBank/DDBJ databases">
        <title>Description and complete genome sequence of the first cultured representative of the subdivision 5 of the Verrucomicrobia phylum.</title>
        <authorList>
            <person name="Spring S."/>
            <person name="Bunk B."/>
            <person name="Sproer C."/>
            <person name="Klenk H.-P."/>
        </authorList>
    </citation>
    <scope>NUCLEOTIDE SEQUENCE [LARGE SCALE GENOMIC DNA]</scope>
    <source>
        <strain evidence="10">L21-Fru-AB</strain>
    </source>
</reference>
<dbReference type="InterPro" id="IPR008902">
    <property type="entry name" value="Rhamnosid_concanavalin"/>
</dbReference>
<protein>
    <recommendedName>
        <fullName evidence="2">alpha-L-rhamnosidase</fullName>
        <ecNumber evidence="2">3.2.1.40</ecNumber>
    </recommendedName>
</protein>
<dbReference type="PANTHER" id="PTHR33307">
    <property type="entry name" value="ALPHA-RHAMNOSIDASE (EUROFUNG)"/>
    <property type="match status" value="1"/>
</dbReference>
<dbReference type="RefSeq" id="WP_160300666.1">
    <property type="nucleotide sequence ID" value="NZ_CP010904.1"/>
</dbReference>
<name>A0A0G3ECX2_9BACT</name>
<evidence type="ECO:0000256" key="2">
    <source>
        <dbReference type="ARBA" id="ARBA00012652"/>
    </source>
</evidence>
<feature type="domain" description="Alpha-L-rhamnosidase six-hairpin glycosidase" evidence="7">
    <location>
        <begin position="458"/>
        <end position="588"/>
    </location>
</feature>
<dbReference type="Pfam" id="PF25788">
    <property type="entry name" value="Ig_Rha78A_N"/>
    <property type="match status" value="1"/>
</dbReference>
<dbReference type="EMBL" id="CP010904">
    <property type="protein sequence ID" value="AKJ64168.1"/>
    <property type="molecule type" value="Genomic_DNA"/>
</dbReference>
<dbReference type="Gene3D" id="2.60.120.260">
    <property type="entry name" value="Galactose-binding domain-like"/>
    <property type="match status" value="2"/>
</dbReference>
<feature type="chain" id="PRO_5005184161" description="alpha-L-rhamnosidase" evidence="4">
    <location>
        <begin position="25"/>
        <end position="1168"/>
    </location>
</feature>
<proteinExistence type="predicted"/>
<feature type="domain" description="Alpha-L-rhamnosidase C-terminal" evidence="8">
    <location>
        <begin position="842"/>
        <end position="916"/>
    </location>
</feature>
<dbReference type="Pfam" id="PF05592">
    <property type="entry name" value="Bac_rhamnosid"/>
    <property type="match status" value="1"/>
</dbReference>
<dbReference type="InterPro" id="IPR035398">
    <property type="entry name" value="Bac_rhamnosid_C"/>
</dbReference>
<dbReference type="InterPro" id="IPR008928">
    <property type="entry name" value="6-hairpin_glycosidase_sf"/>
</dbReference>
<evidence type="ECO:0000313" key="10">
    <source>
        <dbReference type="Proteomes" id="UP000035268"/>
    </source>
</evidence>
<keyword evidence="3" id="KW-0378">Hydrolase</keyword>
<dbReference type="OrthoDB" id="9761045at2"/>
<dbReference type="Proteomes" id="UP000035268">
    <property type="component" value="Chromosome"/>
</dbReference>
<evidence type="ECO:0000259" key="6">
    <source>
        <dbReference type="Pfam" id="PF08531"/>
    </source>
</evidence>
<evidence type="ECO:0000256" key="1">
    <source>
        <dbReference type="ARBA" id="ARBA00001445"/>
    </source>
</evidence>
<evidence type="ECO:0000259" key="5">
    <source>
        <dbReference type="Pfam" id="PF05592"/>
    </source>
</evidence>
<comment type="catalytic activity">
    <reaction evidence="1">
        <text>Hydrolysis of terminal non-reducing alpha-L-rhamnose residues in alpha-L-rhamnosides.</text>
        <dbReference type="EC" id="3.2.1.40"/>
    </reaction>
</comment>
<dbReference type="InterPro" id="IPR035396">
    <property type="entry name" value="Bac_rhamnosid6H"/>
</dbReference>
<dbReference type="SUPFAM" id="SSF48208">
    <property type="entry name" value="Six-hairpin glycosidases"/>
    <property type="match status" value="1"/>
</dbReference>
<dbReference type="EC" id="3.2.1.40" evidence="2"/>
<feature type="signal peptide" evidence="4">
    <location>
        <begin position="1"/>
        <end position="24"/>
    </location>
</feature>
<dbReference type="PANTHER" id="PTHR33307:SF6">
    <property type="entry name" value="ALPHA-RHAMNOSIDASE (EUROFUNG)-RELATED"/>
    <property type="match status" value="1"/>
</dbReference>
<evidence type="ECO:0000256" key="3">
    <source>
        <dbReference type="ARBA" id="ARBA00022801"/>
    </source>
</evidence>
<feature type="domain" description="Bacterial alpha-L-rhamnosidase N-terminal" evidence="6">
    <location>
        <begin position="172"/>
        <end position="340"/>
    </location>
</feature>
<dbReference type="InterPro" id="IPR013783">
    <property type="entry name" value="Ig-like_fold"/>
</dbReference>
<keyword evidence="10" id="KW-1185">Reference proteome</keyword>
<dbReference type="KEGG" id="vbl:L21SP4_00905"/>
<evidence type="ECO:0000313" key="9">
    <source>
        <dbReference type="EMBL" id="AKJ64168.1"/>
    </source>
</evidence>
<accession>A0A0G3ECX2</accession>
<evidence type="ECO:0000256" key="4">
    <source>
        <dbReference type="SAM" id="SignalP"/>
    </source>
</evidence>
<feature type="domain" description="Alpha-L-rhamnosidase six-hairpin glycosidase" evidence="7">
    <location>
        <begin position="642"/>
        <end position="839"/>
    </location>
</feature>
<dbReference type="GO" id="GO:0030596">
    <property type="term" value="F:alpha-L-rhamnosidase activity"/>
    <property type="evidence" value="ECO:0007669"/>
    <property type="project" value="UniProtKB-EC"/>
</dbReference>
<sequence precursor="true">MMTQKTTRWIAAFAAVLISGVVQAETLRPVWPQCERLETAILKPGQTPEFSWGLDADGRDGAAQSAYQIKVATPDGKAVWDSGKVESDDTLDVPYGGPALAPASQFDWQVRVFDEKGKASDWTDPQRFFTGLKSWKSQWITSPEIAALAGNRDKLLEYHPVRMFRQEWSIEKPVKTATLYLSSLGCYRGWINGQLVSEDRFAPSIAQYGIRIFYRAYDVGDLLKAGDNAIAAILGRGSFADGKFGSYGQDFVTRLRAQLEIEYADGSRETVATGPDWRSMQERSPWRSADFNLGGTYDARLFDPAWTTVDFDDSDWKQAVVSAPKEGTLFDPDPVAPCRITEVLKPVTEYEPEPGVYVIDFGKQWAGVCRFTVSLPEGHEVHLRHAQVLRKDRMIDTRNLRHNAENQTTYIAAGTGDEHFEGIPFHYNGCRYVEVRGLPSRDALKEIEVIHLSDTMREVSSFRSSSERLNKLWAMIRQTYLGNLRAGILQGCAGRSERCAWLGDGYTSHVGAIEYFFDSAAHHRKRMQDVRDQVAYRGGTTHPGQVGCRAPSFGTAACPFWSDAATLIPRNAHILYDDIGIVEDQYGDGDGQAKALLDFYLQANAPSGKWTAVNQKGCKIWGPWLGRGMLLPPGSGQDRWNSADYPSDWYWKNRGQLKKSVSKEAFGTAWWSISAQATADMARFLGKESEAREYDAMAERSNEALISEFDNGDGTWDYNDQPIYTYGLYSGAATGDLEAHFLKNLIDAVENYGGHSSGGSDSIRLMLQTLSEQGYGDLAWFMAMRPEMPSFGYMVDAGATTSWERFDLDHPEWGLNFTGGTVSKNHVGYLPVGQWIVEDIVGLRPDPAQPGFKHFFIKPWTGSEPKQMDFRFDSSRGPIRVAWERSGDQVTLNAEVPPNCSATVQWPGGKEETLGSGTHTLTGDAPLKQGEGVEGGLDEIRRYFKANPYDPAKDTNRYFEIKKAKEAAAAEPSGVFTPVIEWNMEALSPHGTVPNAVGEGPYVDAGLTLKGARIVDDPERGKVLAFDGEGATAESLFKWDGHRGIRVEMAVRNEAPTGQSVLLAVPHVFRVFKVAGFAQMAFSSNLKPDVHANSAGIPVLDTGEWRTITAEFDPANGIARIECDGKVATLPVAPGDTLASKKWPIQLGSKLNAFFKGQIDDIRISVMD</sequence>
<dbReference type="Gene3D" id="2.60.40.10">
    <property type="entry name" value="Immunoglobulins"/>
    <property type="match status" value="1"/>
</dbReference>
<evidence type="ECO:0000259" key="8">
    <source>
        <dbReference type="Pfam" id="PF17390"/>
    </source>
</evidence>
<organism evidence="9 10">
    <name type="scientific">Kiritimatiella glycovorans</name>
    <dbReference type="NCBI Taxonomy" id="1307763"/>
    <lineage>
        <taxon>Bacteria</taxon>
        <taxon>Pseudomonadati</taxon>
        <taxon>Kiritimatiellota</taxon>
        <taxon>Kiritimatiellia</taxon>
        <taxon>Kiritimatiellales</taxon>
        <taxon>Kiritimatiellaceae</taxon>
        <taxon>Kiritimatiella</taxon>
    </lineage>
</organism>
<keyword evidence="4" id="KW-0732">Signal</keyword>
<dbReference type="InterPro" id="IPR016007">
    <property type="entry name" value="Alpha_rhamnosid"/>
</dbReference>
<feature type="domain" description="Alpha-L-rhamnosidase concanavalin-like" evidence="5">
    <location>
        <begin position="353"/>
        <end position="450"/>
    </location>
</feature>
<dbReference type="Pfam" id="PF17390">
    <property type="entry name" value="Bac_rhamnosid_C"/>
    <property type="match status" value="1"/>
</dbReference>
<dbReference type="Gene3D" id="1.50.10.10">
    <property type="match status" value="1"/>
</dbReference>
<dbReference type="GO" id="GO:0005975">
    <property type="term" value="P:carbohydrate metabolic process"/>
    <property type="evidence" value="ECO:0007669"/>
    <property type="project" value="InterPro"/>
</dbReference>
<gene>
    <name evidence="9" type="ORF">L21SP4_00905</name>
</gene>
<evidence type="ECO:0000259" key="7">
    <source>
        <dbReference type="Pfam" id="PF17389"/>
    </source>
</evidence>
<dbReference type="STRING" id="1307763.L21SP4_00905"/>
<dbReference type="Gene3D" id="2.60.420.10">
    <property type="entry name" value="Maltose phosphorylase, domain 3"/>
    <property type="match status" value="1"/>
</dbReference>
<dbReference type="InterPro" id="IPR013737">
    <property type="entry name" value="Bac_rhamnosid_N"/>
</dbReference>
<reference evidence="9 10" key="2">
    <citation type="journal article" date="2016" name="ISME J.">
        <title>Characterization of the first cultured representative of Verrucomicrobia subdivision 5 indicates the proposal of a novel phylum.</title>
        <authorList>
            <person name="Spring S."/>
            <person name="Bunk B."/>
            <person name="Sproer C."/>
            <person name="Schumann P."/>
            <person name="Rohde M."/>
            <person name="Tindall B.J."/>
            <person name="Klenk H.P."/>
        </authorList>
    </citation>
    <scope>NUCLEOTIDE SEQUENCE [LARGE SCALE GENOMIC DNA]</scope>
    <source>
        <strain evidence="9 10">L21-Fru-AB</strain>
    </source>
</reference>
<dbReference type="Pfam" id="PF08531">
    <property type="entry name" value="Bac_rhamnosid_N"/>
    <property type="match status" value="1"/>
</dbReference>
<dbReference type="Pfam" id="PF17389">
    <property type="entry name" value="Bac_rhamnosid6H"/>
    <property type="match status" value="2"/>
</dbReference>